<comment type="caution">
    <text evidence="1">The sequence shown here is derived from an EMBL/GenBank/DDBJ whole genome shotgun (WGS) entry which is preliminary data.</text>
</comment>
<keyword evidence="2" id="KW-1185">Reference proteome</keyword>
<dbReference type="OrthoDB" id="3622714at2"/>
<gene>
    <name evidence="1" type="ORF">B0I33_105520</name>
</gene>
<dbReference type="RefSeq" id="WP_106179390.1">
    <property type="nucleotide sequence ID" value="NZ_PVNH01000005.1"/>
</dbReference>
<proteinExistence type="predicted"/>
<reference evidence="1 2" key="1">
    <citation type="submission" date="2018-03" db="EMBL/GenBank/DDBJ databases">
        <title>Genomic Encyclopedia of Type Strains, Phase III (KMG-III): the genomes of soil and plant-associated and newly described type strains.</title>
        <authorList>
            <person name="Whitman W."/>
        </authorList>
    </citation>
    <scope>NUCLEOTIDE SEQUENCE [LARGE SCALE GENOMIC DNA]</scope>
    <source>
        <strain evidence="1 2">CGMCC 4.7125</strain>
    </source>
</reference>
<dbReference type="AlphaFoldDB" id="A0A2T0LVT8"/>
<sequence length="149" mass="15367">MPFVPDSGSAIGAGIGAAMPAMSAKALQATSAETQKLIAAAESGGFRISEEGLRPLREALLRMRTQVNDLRQSAMFDLSQAPKLGSHDYGEAVAQHDQKGASGSAGSASAVLEQFTRVLMDADEALAKAAGVYRESENTAADNIGSVQA</sequence>
<organism evidence="1 2">
    <name type="scientific">Prauserella shujinwangii</name>
    <dbReference type="NCBI Taxonomy" id="1453103"/>
    <lineage>
        <taxon>Bacteria</taxon>
        <taxon>Bacillati</taxon>
        <taxon>Actinomycetota</taxon>
        <taxon>Actinomycetes</taxon>
        <taxon>Pseudonocardiales</taxon>
        <taxon>Pseudonocardiaceae</taxon>
        <taxon>Prauserella</taxon>
    </lineage>
</organism>
<evidence type="ECO:0000313" key="1">
    <source>
        <dbReference type="EMBL" id="PRX47936.1"/>
    </source>
</evidence>
<accession>A0A2T0LVT8</accession>
<dbReference type="EMBL" id="PVNH01000005">
    <property type="protein sequence ID" value="PRX47936.1"/>
    <property type="molecule type" value="Genomic_DNA"/>
</dbReference>
<protein>
    <recommendedName>
        <fullName evidence="3">PE family protein</fullName>
    </recommendedName>
</protein>
<evidence type="ECO:0000313" key="2">
    <source>
        <dbReference type="Proteomes" id="UP000238362"/>
    </source>
</evidence>
<dbReference type="Proteomes" id="UP000238362">
    <property type="component" value="Unassembled WGS sequence"/>
</dbReference>
<name>A0A2T0LVT8_9PSEU</name>
<evidence type="ECO:0008006" key="3">
    <source>
        <dbReference type="Google" id="ProtNLM"/>
    </source>
</evidence>